<evidence type="ECO:0000256" key="10">
    <source>
        <dbReference type="ARBA" id="ARBA00023136"/>
    </source>
</evidence>
<dbReference type="PANTHER" id="PTHR27005:SF283">
    <property type="entry name" value="OS02G0633066 PROTEIN"/>
    <property type="match status" value="1"/>
</dbReference>
<evidence type="ECO:0000256" key="5">
    <source>
        <dbReference type="ARBA" id="ARBA00022729"/>
    </source>
</evidence>
<keyword evidence="17" id="KW-1185">Reference proteome</keyword>
<evidence type="ECO:0000256" key="6">
    <source>
        <dbReference type="ARBA" id="ARBA00022741"/>
    </source>
</evidence>
<keyword evidence="2" id="KW-0723">Serine/threonine-protein kinase</keyword>
<keyword evidence="10 14" id="KW-0472">Membrane</keyword>
<dbReference type="Gene3D" id="2.90.20.10">
    <property type="entry name" value="Plasmodium vivax P25 domain"/>
    <property type="match status" value="1"/>
</dbReference>
<gene>
    <name evidence="16" type="ORF">CKAN_00789700</name>
</gene>
<dbReference type="InterPro" id="IPR008271">
    <property type="entry name" value="Ser/Thr_kinase_AS"/>
</dbReference>
<dbReference type="SUPFAM" id="SSF56112">
    <property type="entry name" value="Protein kinase-like (PK-like)"/>
    <property type="match status" value="1"/>
</dbReference>
<dbReference type="SMART" id="SM00220">
    <property type="entry name" value="S_TKc"/>
    <property type="match status" value="1"/>
</dbReference>
<dbReference type="GO" id="GO:0030247">
    <property type="term" value="F:polysaccharide binding"/>
    <property type="evidence" value="ECO:0007669"/>
    <property type="project" value="InterPro"/>
</dbReference>
<dbReference type="CDD" id="cd00054">
    <property type="entry name" value="EGF_CA"/>
    <property type="match status" value="1"/>
</dbReference>
<keyword evidence="8 13" id="KW-0067">ATP-binding</keyword>
<dbReference type="InterPro" id="IPR018097">
    <property type="entry name" value="EGF_Ca-bd_CS"/>
</dbReference>
<dbReference type="GO" id="GO:0004674">
    <property type="term" value="F:protein serine/threonine kinase activity"/>
    <property type="evidence" value="ECO:0007669"/>
    <property type="project" value="UniProtKB-KW"/>
</dbReference>
<keyword evidence="16" id="KW-0675">Receptor</keyword>
<dbReference type="PROSITE" id="PS00107">
    <property type="entry name" value="PROTEIN_KINASE_ATP"/>
    <property type="match status" value="1"/>
</dbReference>
<dbReference type="Gene3D" id="1.10.510.10">
    <property type="entry name" value="Transferase(Phosphotransferase) domain 1"/>
    <property type="match status" value="1"/>
</dbReference>
<dbReference type="PROSITE" id="PS50011">
    <property type="entry name" value="PROTEIN_KINASE_DOM"/>
    <property type="match status" value="1"/>
</dbReference>
<dbReference type="Gene3D" id="3.30.200.20">
    <property type="entry name" value="Phosphorylase Kinase, domain 1"/>
    <property type="match status" value="1"/>
</dbReference>
<dbReference type="GO" id="GO:0005886">
    <property type="term" value="C:plasma membrane"/>
    <property type="evidence" value="ECO:0007669"/>
    <property type="project" value="TreeGrafter"/>
</dbReference>
<dbReference type="InterPro" id="IPR000719">
    <property type="entry name" value="Prot_kinase_dom"/>
</dbReference>
<dbReference type="InterPro" id="IPR000742">
    <property type="entry name" value="EGF"/>
</dbReference>
<feature type="transmembrane region" description="Helical" evidence="14">
    <location>
        <begin position="370"/>
        <end position="392"/>
    </location>
</feature>
<dbReference type="CDD" id="cd14066">
    <property type="entry name" value="STKc_IRAK"/>
    <property type="match status" value="1"/>
</dbReference>
<protein>
    <submittedName>
        <fullName evidence="16">Putative wall-associated receptor kinase-like protein 16</fullName>
    </submittedName>
</protein>
<dbReference type="Proteomes" id="UP000283530">
    <property type="component" value="Unassembled WGS sequence"/>
</dbReference>
<dbReference type="STRING" id="337451.A0A3S3MTM3"/>
<evidence type="ECO:0000256" key="11">
    <source>
        <dbReference type="ARBA" id="ARBA00023157"/>
    </source>
</evidence>
<evidence type="ECO:0000256" key="9">
    <source>
        <dbReference type="ARBA" id="ARBA00022989"/>
    </source>
</evidence>
<dbReference type="OrthoDB" id="4062651at2759"/>
<evidence type="ECO:0000259" key="15">
    <source>
        <dbReference type="PROSITE" id="PS50011"/>
    </source>
</evidence>
<dbReference type="InterPro" id="IPR045274">
    <property type="entry name" value="WAK-like"/>
</dbReference>
<keyword evidence="11" id="KW-1015">Disulfide bond</keyword>
<dbReference type="GO" id="GO:0007166">
    <property type="term" value="P:cell surface receptor signaling pathway"/>
    <property type="evidence" value="ECO:0007669"/>
    <property type="project" value="InterPro"/>
</dbReference>
<dbReference type="Pfam" id="PF07714">
    <property type="entry name" value="PK_Tyr_Ser-Thr"/>
    <property type="match status" value="1"/>
</dbReference>
<keyword evidence="3" id="KW-0808">Transferase</keyword>
<evidence type="ECO:0000256" key="12">
    <source>
        <dbReference type="ARBA" id="ARBA00023180"/>
    </source>
</evidence>
<evidence type="ECO:0000256" key="7">
    <source>
        <dbReference type="ARBA" id="ARBA00022777"/>
    </source>
</evidence>
<dbReference type="SMART" id="SM00181">
    <property type="entry name" value="EGF"/>
    <property type="match status" value="2"/>
</dbReference>
<evidence type="ECO:0000256" key="8">
    <source>
        <dbReference type="ARBA" id="ARBA00022840"/>
    </source>
</evidence>
<dbReference type="FunFam" id="3.30.200.20:FF:000043">
    <property type="entry name" value="Wall-associated receptor kinase 2"/>
    <property type="match status" value="1"/>
</dbReference>
<dbReference type="InterPro" id="IPR025287">
    <property type="entry name" value="WAK_GUB"/>
</dbReference>
<evidence type="ECO:0000256" key="3">
    <source>
        <dbReference type="ARBA" id="ARBA00022679"/>
    </source>
</evidence>
<dbReference type="PROSITE" id="PS00108">
    <property type="entry name" value="PROTEIN_KINASE_ST"/>
    <property type="match status" value="1"/>
</dbReference>
<dbReference type="InterPro" id="IPR001245">
    <property type="entry name" value="Ser-Thr/Tyr_kinase_cat_dom"/>
</dbReference>
<dbReference type="InterPro" id="IPR013695">
    <property type="entry name" value="WAK"/>
</dbReference>
<feature type="binding site" evidence="13">
    <location>
        <position position="469"/>
    </location>
    <ligand>
        <name>ATP</name>
        <dbReference type="ChEBI" id="CHEBI:30616"/>
    </ligand>
</feature>
<evidence type="ECO:0000313" key="17">
    <source>
        <dbReference type="Proteomes" id="UP000283530"/>
    </source>
</evidence>
<dbReference type="InterPro" id="IPR017441">
    <property type="entry name" value="Protein_kinase_ATP_BS"/>
</dbReference>
<sequence>MQCVKDELIIPSTKRVESSKLSEREMVLQLLFQILCCVSVATSAAAAADDELKPNCPSKCGNVSIPYPFGIGDRSCYRDNFFMLTCINDAERNEQKPFFGELEVLDISLEGQMTVRRSIGWDCYTKDGNSASQKSYQTNLYEMGPYTYSNTRNKFTAVGCDTKAYVTGSWGRDFISGCISYCKDEASVIDGSCSGIGCCQSSIPAGVKKFDVTFESFRNHTQVWEFNRCSYSFLADGNQFNFSSSDLHEYNLKNRKVPVVLDWVVGNETCEKARANKTTYACLSENSKCYFFTDGPGYRCNCSSGYQGNPYIQRGCQDIDECHDQTSNPCSGDCTNTEGSYFCTCPKNTRRNPYKEGCIEDTKEFPAFKVFLGVGLSLLLLFVAATWIYWALKKRKMIKLKEKFFQQNGGLLLQQKISPWTTESFKIFTTEELERATESYSVGRIIGRGGYGVVYKGTLPDNRTIAIKKSKTIDASQIEQFINEVAILSQINHRNVVKLLGCCLEDQVPLLVYEFVSNGTLYSHIHKMSYTRTISLQNRLRIAIEIAEALAYLHSAASIPIFHRDVKSSNILLDDNLTAKVSDFGASRLVPIDQTKITTLVKGTLGYLDPEYFQTGQLTAKSDVYSFGVVLAELLTGEEPVCLTKSEEERNLAMCFICAMRENRLPHILDDKVLEEGQEAQLMAIARLAVRCLNLKGEERPTMKEIVVELQGIKETQSLLGGTSHLKCTSEAGGHNS</sequence>
<proteinExistence type="predicted"/>
<dbReference type="SMART" id="SM00179">
    <property type="entry name" value="EGF_CA"/>
    <property type="match status" value="1"/>
</dbReference>
<keyword evidence="9 14" id="KW-1133">Transmembrane helix</keyword>
<dbReference type="SUPFAM" id="SSF57196">
    <property type="entry name" value="EGF/Laminin"/>
    <property type="match status" value="1"/>
</dbReference>
<dbReference type="Pfam" id="PF13947">
    <property type="entry name" value="GUB_WAK_bind"/>
    <property type="match status" value="1"/>
</dbReference>
<evidence type="ECO:0000313" key="16">
    <source>
        <dbReference type="EMBL" id="RWR79327.1"/>
    </source>
</evidence>
<keyword evidence="6 13" id="KW-0547">Nucleotide-binding</keyword>
<organism evidence="16 17">
    <name type="scientific">Cinnamomum micranthum f. kanehirae</name>
    <dbReference type="NCBI Taxonomy" id="337451"/>
    <lineage>
        <taxon>Eukaryota</taxon>
        <taxon>Viridiplantae</taxon>
        <taxon>Streptophyta</taxon>
        <taxon>Embryophyta</taxon>
        <taxon>Tracheophyta</taxon>
        <taxon>Spermatophyta</taxon>
        <taxon>Magnoliopsida</taxon>
        <taxon>Magnoliidae</taxon>
        <taxon>Laurales</taxon>
        <taxon>Lauraceae</taxon>
        <taxon>Cinnamomum</taxon>
    </lineage>
</organism>
<dbReference type="PROSITE" id="PS01187">
    <property type="entry name" value="EGF_CA"/>
    <property type="match status" value="1"/>
</dbReference>
<evidence type="ECO:0000256" key="14">
    <source>
        <dbReference type="SAM" id="Phobius"/>
    </source>
</evidence>
<reference evidence="16 17" key="1">
    <citation type="journal article" date="2019" name="Nat. Plants">
        <title>Stout camphor tree genome fills gaps in understanding of flowering plant genome evolution.</title>
        <authorList>
            <person name="Chaw S.M."/>
            <person name="Liu Y.C."/>
            <person name="Wu Y.W."/>
            <person name="Wang H.Y."/>
            <person name="Lin C.I."/>
            <person name="Wu C.S."/>
            <person name="Ke H.M."/>
            <person name="Chang L.Y."/>
            <person name="Hsu C.Y."/>
            <person name="Yang H.T."/>
            <person name="Sudianto E."/>
            <person name="Hsu M.H."/>
            <person name="Wu K.P."/>
            <person name="Wang L.N."/>
            <person name="Leebens-Mack J.H."/>
            <person name="Tsai I.J."/>
        </authorList>
    </citation>
    <scope>NUCLEOTIDE SEQUENCE [LARGE SCALE GENOMIC DNA]</scope>
    <source>
        <strain evidence="17">cv. Chaw 1501</strain>
        <tissue evidence="16">Young leaves</tissue>
    </source>
</reference>
<keyword evidence="12" id="KW-0325">Glycoprotein</keyword>
<name>A0A3S3MTM3_9MAGN</name>
<keyword evidence="7 16" id="KW-0418">Kinase</keyword>
<keyword evidence="4 14" id="KW-0812">Transmembrane</keyword>
<dbReference type="Pfam" id="PF08488">
    <property type="entry name" value="WAK"/>
    <property type="match status" value="1"/>
</dbReference>
<comment type="caution">
    <text evidence="16">The sequence shown here is derived from an EMBL/GenBank/DDBJ whole genome shotgun (WGS) entry which is preliminary data.</text>
</comment>
<dbReference type="GO" id="GO:0005509">
    <property type="term" value="F:calcium ion binding"/>
    <property type="evidence" value="ECO:0007669"/>
    <property type="project" value="InterPro"/>
</dbReference>
<dbReference type="EMBL" id="QPKB01000003">
    <property type="protein sequence ID" value="RWR79327.1"/>
    <property type="molecule type" value="Genomic_DNA"/>
</dbReference>
<dbReference type="PANTHER" id="PTHR27005">
    <property type="entry name" value="WALL-ASSOCIATED RECEPTOR KINASE-LIKE 21"/>
    <property type="match status" value="1"/>
</dbReference>
<evidence type="ECO:0000256" key="1">
    <source>
        <dbReference type="ARBA" id="ARBA00004479"/>
    </source>
</evidence>
<evidence type="ECO:0000256" key="4">
    <source>
        <dbReference type="ARBA" id="ARBA00022692"/>
    </source>
</evidence>
<accession>A0A3S3MTM3</accession>
<feature type="domain" description="Protein kinase" evidence="15">
    <location>
        <begin position="440"/>
        <end position="720"/>
    </location>
</feature>
<evidence type="ECO:0000256" key="2">
    <source>
        <dbReference type="ARBA" id="ARBA00022527"/>
    </source>
</evidence>
<keyword evidence="5" id="KW-0732">Signal</keyword>
<dbReference type="FunFam" id="1.10.510.10:FF:000084">
    <property type="entry name" value="Wall-associated receptor kinase 2"/>
    <property type="match status" value="1"/>
</dbReference>
<evidence type="ECO:0000256" key="13">
    <source>
        <dbReference type="PROSITE-ProRule" id="PRU10141"/>
    </source>
</evidence>
<comment type="subcellular location">
    <subcellularLocation>
        <location evidence="1">Membrane</location>
        <topology evidence="1">Single-pass type I membrane protein</topology>
    </subcellularLocation>
</comment>
<dbReference type="GO" id="GO:0005524">
    <property type="term" value="F:ATP binding"/>
    <property type="evidence" value="ECO:0007669"/>
    <property type="project" value="UniProtKB-UniRule"/>
</dbReference>
<dbReference type="InterPro" id="IPR011009">
    <property type="entry name" value="Kinase-like_dom_sf"/>
</dbReference>
<dbReference type="AlphaFoldDB" id="A0A3S3MTM3"/>
<dbReference type="InterPro" id="IPR001881">
    <property type="entry name" value="EGF-like_Ca-bd_dom"/>
</dbReference>